<evidence type="ECO:0000256" key="3">
    <source>
        <dbReference type="SAM" id="MobiDB-lite"/>
    </source>
</evidence>
<dbReference type="EMBL" id="JAIWOZ010000002">
    <property type="protein sequence ID" value="KAH6608840.1"/>
    <property type="molecule type" value="Genomic_DNA"/>
</dbReference>
<evidence type="ECO:0000313" key="4">
    <source>
        <dbReference type="EMBL" id="KAH6608840.1"/>
    </source>
</evidence>
<comment type="caution">
    <text evidence="4">The sequence shown here is derived from an EMBL/GenBank/DDBJ whole genome shotgun (WGS) entry which is preliminary data.</text>
</comment>
<feature type="coiled-coil region" evidence="2">
    <location>
        <begin position="241"/>
        <end position="275"/>
    </location>
</feature>
<accession>A0A9P8QM53</accession>
<dbReference type="OrthoDB" id="2289094at2759"/>
<feature type="compositionally biased region" description="Polar residues" evidence="3">
    <location>
        <begin position="218"/>
        <end position="228"/>
    </location>
</feature>
<feature type="coiled-coil region" evidence="2">
    <location>
        <begin position="491"/>
        <end position="610"/>
    </location>
</feature>
<dbReference type="Gene3D" id="1.10.287.1490">
    <property type="match status" value="1"/>
</dbReference>
<feature type="region of interest" description="Disordered" evidence="3">
    <location>
        <begin position="276"/>
        <end position="303"/>
    </location>
</feature>
<feature type="coiled-coil region" evidence="2">
    <location>
        <begin position="400"/>
        <end position="455"/>
    </location>
</feature>
<dbReference type="PANTHER" id="PTHR18870">
    <property type="entry name" value="PROTEIN TAG-278-RELATED"/>
    <property type="match status" value="1"/>
</dbReference>
<sequence>MASESVATLYIDTTTMPESEMSGVTQPGAAPPPKDRTAEGAESHASDKAGSTPVSTGRASARYAGATATSTVARTSLGPNARSSVNLSKQPTRSSPSAHRSTASTSMISHRSAPSVSVGEDEQKAAVKSASRRESAIVSSPAGVAAEKKASAAASVVTSRRSTAAVGAASPKPIGQRTRTGGSSESVSTPRAAVSRGAASSNAAADARKRTSAPGLVTTASRPSTRTSVRSEAHIDSPKILDELTSKLAEKDKEIESLKVELTSFESTVAELRHQLDGSDQQSGEGDSSKDEQKDAPDAPKTDYDAIIRDLESQLLEKAEKLRTVDAELIEAVRIKDQGGEALEELQKELEDLRIESEEKLRVTESQLEQTIREHTVQVEMLQASVSDKAEADATATDLKSTLEAAVEKLQHQVDELTTSKADLELTIHAVKSERDALSEKISNLENEILDFKSRLAISETALQNAEANTNSEKAMTTKIQSELVSREMELESARKAEAELQNTIDDIKAALTSRDDEISGLKAMHDERMKQLSQDYENEIESLRGDAFFKRKFEELEKQHNELQISMAEDSEKHTKALVELEEGRLSALSTLEAKQLEYEEQLAEMRGRHAEELTTAKSQASETMDAHVKELDSVKARCDEQLRLAVADGEAAAAEHAKSLQISHEKMMDEFKRLHEEEKQELLASHESNLAAATSQHASELAALQTKLEEEITQLEKSRSSSAEEFEASKRELRDIHAAEVEKLATAHTEAVASLREEGLRVKQKIEELTIAYKRLESALDESKLKNTSFEEQLSFQIATNANLQASLKAAQDELVAVQAEADDVGQQLVLEKVERMTALAELDAVKTMKPDNTAINKLKAELVATTKSFQDSLAAAKADLQACEAELKSVKADFHHMEEKHTATRESFAATAKDLEELRIVSQMREKTAQADYNDLNDSMTALVEEANKKVKESEMNVEQLVKKLDEAELRYDQLQAQLKIKDAELAEAERSQ</sequence>
<feature type="compositionally biased region" description="Basic and acidic residues" evidence="3">
    <location>
        <begin position="287"/>
        <end position="303"/>
    </location>
</feature>
<protein>
    <submittedName>
        <fullName evidence="4">Viral a-type inclusion repeat domain-containing</fullName>
    </submittedName>
</protein>
<feature type="coiled-coil region" evidence="2">
    <location>
        <begin position="308"/>
        <end position="374"/>
    </location>
</feature>
<feature type="region of interest" description="Disordered" evidence="3">
    <location>
        <begin position="1"/>
        <end position="237"/>
    </location>
</feature>
<organism evidence="4 5">
    <name type="scientific">Trichoderma cornu-damae</name>
    <dbReference type="NCBI Taxonomy" id="654480"/>
    <lineage>
        <taxon>Eukaryota</taxon>
        <taxon>Fungi</taxon>
        <taxon>Dikarya</taxon>
        <taxon>Ascomycota</taxon>
        <taxon>Pezizomycotina</taxon>
        <taxon>Sordariomycetes</taxon>
        <taxon>Hypocreomycetidae</taxon>
        <taxon>Hypocreales</taxon>
        <taxon>Hypocreaceae</taxon>
        <taxon>Trichoderma</taxon>
    </lineage>
</organism>
<proteinExistence type="predicted"/>
<feature type="compositionally biased region" description="Low complexity" evidence="3">
    <location>
        <begin position="151"/>
        <end position="166"/>
    </location>
</feature>
<dbReference type="AlphaFoldDB" id="A0A9P8QM53"/>
<feature type="compositionally biased region" description="Low complexity" evidence="3">
    <location>
        <begin position="191"/>
        <end position="205"/>
    </location>
</feature>
<evidence type="ECO:0000256" key="2">
    <source>
        <dbReference type="SAM" id="Coils"/>
    </source>
</evidence>
<feature type="compositionally biased region" description="Basic and acidic residues" evidence="3">
    <location>
        <begin position="121"/>
        <end position="135"/>
    </location>
</feature>
<feature type="compositionally biased region" description="Basic and acidic residues" evidence="3">
    <location>
        <begin position="33"/>
        <end position="47"/>
    </location>
</feature>
<dbReference type="PANTHER" id="PTHR18870:SF9">
    <property type="entry name" value="PROTEIN TAG-278-RELATED"/>
    <property type="match status" value="1"/>
</dbReference>
<feature type="coiled-coil region" evidence="2">
    <location>
        <begin position="876"/>
        <end position="903"/>
    </location>
</feature>
<feature type="compositionally biased region" description="Polar residues" evidence="3">
    <location>
        <begin position="177"/>
        <end position="189"/>
    </location>
</feature>
<name>A0A9P8QM53_9HYPO</name>
<evidence type="ECO:0000256" key="1">
    <source>
        <dbReference type="ARBA" id="ARBA00023054"/>
    </source>
</evidence>
<dbReference type="Proteomes" id="UP000827724">
    <property type="component" value="Unassembled WGS sequence"/>
</dbReference>
<feature type="coiled-coil region" evidence="2">
    <location>
        <begin position="678"/>
        <end position="830"/>
    </location>
</feature>
<evidence type="ECO:0000313" key="5">
    <source>
        <dbReference type="Proteomes" id="UP000827724"/>
    </source>
</evidence>
<keyword evidence="1 2" id="KW-0175">Coiled coil</keyword>
<reference evidence="4" key="1">
    <citation type="submission" date="2021-08" db="EMBL/GenBank/DDBJ databases">
        <title>Chromosome-Level Trichoderma cornu-damae using Hi-C Data.</title>
        <authorList>
            <person name="Kim C.S."/>
        </authorList>
    </citation>
    <scope>NUCLEOTIDE SEQUENCE</scope>
    <source>
        <strain evidence="4">KA19-0412C</strain>
    </source>
</reference>
<gene>
    <name evidence="4" type="ORF">Trco_002186</name>
</gene>
<keyword evidence="5" id="KW-1185">Reference proteome</keyword>
<feature type="coiled-coil region" evidence="2">
    <location>
        <begin position="940"/>
        <end position="995"/>
    </location>
</feature>
<feature type="compositionally biased region" description="Polar residues" evidence="3">
    <location>
        <begin position="67"/>
        <end position="115"/>
    </location>
</feature>
<feature type="compositionally biased region" description="Polar residues" evidence="3">
    <location>
        <begin position="11"/>
        <end position="25"/>
    </location>
</feature>